<sequence>MAQQKVLRSDQVVSSEFSSLFHSLRMVSRKKEKTLHRMRISKSGPAGCGIHDGTSENRRVYEFEVDVDGKKKYIIKHDEDKFGRGPHFHGADDLKGNPLEKGRYNQYPGTLLKILKDTEGKLNLTRVINVSDYKKNKMEFLKRKNRRGNLIKELSNIITVTNEGLLEIEANDSFCKEVFERLTTLKSKPSLNEQDYKKI</sequence>
<dbReference type="InterPro" id="IPR057807">
    <property type="entry name" value="YxiF"/>
</dbReference>
<keyword evidence="3" id="KW-1185">Reference proteome</keyword>
<dbReference type="AlphaFoldDB" id="A0A927MTB6"/>
<comment type="caution">
    <text evidence="2">The sequence shown here is derived from an EMBL/GenBank/DDBJ whole genome shotgun (WGS) entry which is preliminary data.</text>
</comment>
<name>A0A927MTB6_9BACL</name>
<evidence type="ECO:0000313" key="3">
    <source>
        <dbReference type="Proteomes" id="UP000658225"/>
    </source>
</evidence>
<evidence type="ECO:0000313" key="2">
    <source>
        <dbReference type="EMBL" id="MBE1556976.1"/>
    </source>
</evidence>
<gene>
    <name evidence="2" type="ORF">H4683_004102</name>
</gene>
<dbReference type="RefSeq" id="WP_225942261.1">
    <property type="nucleotide sequence ID" value="NZ_JADBEL010000043.1"/>
</dbReference>
<protein>
    <recommendedName>
        <fullName evidence="1">HNH/Endo VII superfamily nuclease toxins domain-containing protein</fullName>
    </recommendedName>
</protein>
<evidence type="ECO:0000259" key="1">
    <source>
        <dbReference type="Pfam" id="PF15657"/>
    </source>
</evidence>
<dbReference type="Pfam" id="PF15657">
    <property type="entry name" value="Tox-HNH-EHHH"/>
    <property type="match status" value="1"/>
</dbReference>
<proteinExistence type="predicted"/>
<organism evidence="2 3">
    <name type="scientific">Sporosarcina limicola</name>
    <dbReference type="NCBI Taxonomy" id="34101"/>
    <lineage>
        <taxon>Bacteria</taxon>
        <taxon>Bacillati</taxon>
        <taxon>Bacillota</taxon>
        <taxon>Bacilli</taxon>
        <taxon>Bacillales</taxon>
        <taxon>Caryophanaceae</taxon>
        <taxon>Sporosarcina</taxon>
    </lineage>
</organism>
<dbReference type="EMBL" id="JADBEL010000043">
    <property type="protein sequence ID" value="MBE1556976.1"/>
    <property type="molecule type" value="Genomic_DNA"/>
</dbReference>
<reference evidence="2" key="1">
    <citation type="submission" date="2020-10" db="EMBL/GenBank/DDBJ databases">
        <title>Genomic Encyclopedia of Type Strains, Phase IV (KMG-IV): sequencing the most valuable type-strain genomes for metagenomic binning, comparative biology and taxonomic classification.</title>
        <authorList>
            <person name="Goeker M."/>
        </authorList>
    </citation>
    <scope>NUCLEOTIDE SEQUENCE</scope>
    <source>
        <strain evidence="2">DSM 13886</strain>
    </source>
</reference>
<accession>A0A927MTB6</accession>
<feature type="domain" description="HNH/Endo VII superfamily nuclease toxins" evidence="1">
    <location>
        <begin position="57"/>
        <end position="108"/>
    </location>
</feature>
<dbReference type="Proteomes" id="UP000658225">
    <property type="component" value="Unassembled WGS sequence"/>
</dbReference>
<dbReference type="Pfam" id="PF24715">
    <property type="entry name" value="YxiF"/>
    <property type="match status" value="1"/>
</dbReference>
<dbReference type="InterPro" id="IPR028048">
    <property type="entry name" value="Tox-HNH-EHHH"/>
</dbReference>